<dbReference type="AlphaFoldDB" id="A0A3Q2VBJ2"/>
<accession>A0A3Q2VBJ2</accession>
<dbReference type="InterPro" id="IPR008663">
    <property type="entry name" value="LECT2"/>
</dbReference>
<dbReference type="Proteomes" id="UP000264840">
    <property type="component" value="Unplaced"/>
</dbReference>
<keyword evidence="7" id="KW-1185">Reference proteome</keyword>
<evidence type="ECO:0000256" key="2">
    <source>
        <dbReference type="ARBA" id="ARBA00022729"/>
    </source>
</evidence>
<evidence type="ECO:0000256" key="5">
    <source>
        <dbReference type="ARBA" id="ARBA00024361"/>
    </source>
</evidence>
<evidence type="ECO:0000256" key="3">
    <source>
        <dbReference type="ARBA" id="ARBA00022833"/>
    </source>
</evidence>
<dbReference type="GO" id="GO:0046872">
    <property type="term" value="F:metal ion binding"/>
    <property type="evidence" value="ECO:0007669"/>
    <property type="project" value="UniProtKB-KW"/>
</dbReference>
<dbReference type="Gene3D" id="2.70.70.10">
    <property type="entry name" value="Glucose Permease (Domain IIA)"/>
    <property type="match status" value="1"/>
</dbReference>
<organism evidence="6 7">
    <name type="scientific">Haplochromis burtoni</name>
    <name type="common">Burton's mouthbrooder</name>
    <name type="synonym">Chromis burtoni</name>
    <dbReference type="NCBI Taxonomy" id="8153"/>
    <lineage>
        <taxon>Eukaryota</taxon>
        <taxon>Metazoa</taxon>
        <taxon>Chordata</taxon>
        <taxon>Craniata</taxon>
        <taxon>Vertebrata</taxon>
        <taxon>Euteleostomi</taxon>
        <taxon>Actinopterygii</taxon>
        <taxon>Neopterygii</taxon>
        <taxon>Teleostei</taxon>
        <taxon>Neoteleostei</taxon>
        <taxon>Acanthomorphata</taxon>
        <taxon>Ovalentaria</taxon>
        <taxon>Cichlomorphae</taxon>
        <taxon>Cichliformes</taxon>
        <taxon>Cichlidae</taxon>
        <taxon>African cichlids</taxon>
        <taxon>Pseudocrenilabrinae</taxon>
        <taxon>Haplochromini</taxon>
        <taxon>Haplochromis</taxon>
    </lineage>
</organism>
<dbReference type="PANTHER" id="PTHR11329">
    <property type="entry name" value="LEUKOCYTE CELL-DERIVED CHEMOTAXIN 2"/>
    <property type="match status" value="1"/>
</dbReference>
<keyword evidence="3" id="KW-0862">Zinc</keyword>
<evidence type="ECO:0000256" key="1">
    <source>
        <dbReference type="ARBA" id="ARBA00022723"/>
    </source>
</evidence>
<reference evidence="6" key="1">
    <citation type="submission" date="2025-08" db="UniProtKB">
        <authorList>
            <consortium name="Ensembl"/>
        </authorList>
    </citation>
    <scope>IDENTIFICATION</scope>
</reference>
<reference evidence="6" key="2">
    <citation type="submission" date="2025-09" db="UniProtKB">
        <authorList>
            <consortium name="Ensembl"/>
        </authorList>
    </citation>
    <scope>IDENTIFICATION</scope>
</reference>
<dbReference type="Ensembl" id="ENSHBUT00000001361.1">
    <property type="protein sequence ID" value="ENSHBUP00000008787.1"/>
    <property type="gene ID" value="ENSHBUG00000010378.1"/>
</dbReference>
<dbReference type="GeneTree" id="ENSGT00390000015484"/>
<comment type="similarity">
    <text evidence="5">Belongs to the LECT2/MIM-1 family.</text>
</comment>
<evidence type="ECO:0000313" key="6">
    <source>
        <dbReference type="Ensembl" id="ENSHBUP00000008787.1"/>
    </source>
</evidence>
<evidence type="ECO:0000256" key="4">
    <source>
        <dbReference type="ARBA" id="ARBA00023157"/>
    </source>
</evidence>
<proteinExistence type="inferred from homology"/>
<dbReference type="PANTHER" id="PTHR11329:SF0">
    <property type="entry name" value="LEUKOCYTE CELL-DERIVED CHEMOTAXIN-2"/>
    <property type="match status" value="1"/>
</dbReference>
<evidence type="ECO:0000313" key="7">
    <source>
        <dbReference type="Proteomes" id="UP000264840"/>
    </source>
</evidence>
<sequence length="193" mass="21420">SKDAVLMLQQTVVWMCDAVKFGQLCSDNVCNTQSTSDSWGEGHYGQLLTVGCLLDFGCGILHKGVDIECSDGSDVLAPFDVTIKGSLIVYNDPNKKAIDEGINLSGEGLCFKLFYVKPIKTSGTVDKGEKIGTMLPMQSVYQGITSHIHVQMCNRSEDPTEYFSDLCQTRVPSEETELIPGRFWWFDLPHYYA</sequence>
<name>A0A3Q2VBJ2_HAPBU</name>
<keyword evidence="2" id="KW-0732">Signal</keyword>
<dbReference type="STRING" id="8153.ENSHBUP00000008787"/>
<dbReference type="InterPro" id="IPR011055">
    <property type="entry name" value="Dup_hybrid_motif"/>
</dbReference>
<keyword evidence="4" id="KW-1015">Disulfide bond</keyword>
<keyword evidence="1" id="KW-0479">Metal-binding</keyword>
<protein>
    <submittedName>
        <fullName evidence="6">Leukocyte cell-derived chemotaxin-2-like</fullName>
    </submittedName>
</protein>